<keyword evidence="17" id="KW-1185">Reference proteome</keyword>
<dbReference type="RefSeq" id="WP_204164895.1">
    <property type="nucleotide sequence ID" value="NZ_CP021354.1"/>
</dbReference>
<feature type="domain" description="CoA carboxyltransferase C-terminal" evidence="15">
    <location>
        <begin position="850"/>
        <end position="1081"/>
    </location>
</feature>
<dbReference type="SUPFAM" id="SSF51230">
    <property type="entry name" value="Single hybrid motif"/>
    <property type="match status" value="1"/>
</dbReference>
<organism evidence="16 17">
    <name type="scientific">Rhodococcus oxybenzonivorans</name>
    <dbReference type="NCBI Taxonomy" id="1990687"/>
    <lineage>
        <taxon>Bacteria</taxon>
        <taxon>Bacillati</taxon>
        <taxon>Actinomycetota</taxon>
        <taxon>Actinomycetes</taxon>
        <taxon>Mycobacteriales</taxon>
        <taxon>Nocardiaceae</taxon>
        <taxon>Rhodococcus</taxon>
    </lineage>
</organism>
<evidence type="ECO:0000313" key="16">
    <source>
        <dbReference type="EMBL" id="AWK71650.1"/>
    </source>
</evidence>
<keyword evidence="8" id="KW-0511">Multifunctional enzyme</keyword>
<dbReference type="PROSITE" id="PS00188">
    <property type="entry name" value="BIOTIN"/>
    <property type="match status" value="1"/>
</dbReference>
<dbReference type="SUPFAM" id="SSF51246">
    <property type="entry name" value="Rudiment single hybrid motif"/>
    <property type="match status" value="1"/>
</dbReference>
<evidence type="ECO:0000256" key="1">
    <source>
        <dbReference type="ARBA" id="ARBA00001953"/>
    </source>
</evidence>
<comment type="similarity">
    <text evidence="3">Belongs to the AccD/PCCB family.</text>
</comment>
<dbReference type="Pfam" id="PF01039">
    <property type="entry name" value="Carboxyl_trans"/>
    <property type="match status" value="1"/>
</dbReference>
<dbReference type="Proteomes" id="UP000245711">
    <property type="component" value="Chromosome"/>
</dbReference>
<dbReference type="PROSITE" id="PS50968">
    <property type="entry name" value="BIOTINYL_LIPOYL"/>
    <property type="match status" value="1"/>
</dbReference>
<feature type="domain" description="Biotin carboxylation" evidence="13">
    <location>
        <begin position="26"/>
        <end position="474"/>
    </location>
</feature>
<dbReference type="UniPathway" id="UPA00655">
    <property type="reaction ID" value="UER00711"/>
</dbReference>
<dbReference type="InterPro" id="IPR011053">
    <property type="entry name" value="Single_hybrid_motif"/>
</dbReference>
<dbReference type="PROSITE" id="PS50989">
    <property type="entry name" value="COA_CT_CTER"/>
    <property type="match status" value="1"/>
</dbReference>
<evidence type="ECO:0000256" key="9">
    <source>
        <dbReference type="ARBA" id="ARBA00048501"/>
    </source>
</evidence>
<dbReference type="Pfam" id="PF02786">
    <property type="entry name" value="CPSase_L_D2"/>
    <property type="match status" value="1"/>
</dbReference>
<dbReference type="PROSITE" id="PS50975">
    <property type="entry name" value="ATP_GRASP"/>
    <property type="match status" value="1"/>
</dbReference>
<reference evidence="16 17" key="1">
    <citation type="submission" date="2017-05" db="EMBL/GenBank/DDBJ databases">
        <title>Isolation of Rhodococcus sp. S2-17 biodegrading of BP-3.</title>
        <authorList>
            <person name="Lee Y."/>
            <person name="Kim K.H."/>
            <person name="Chun B.H."/>
            <person name="Jung H.S."/>
            <person name="Jeon C.O."/>
        </authorList>
    </citation>
    <scope>NUCLEOTIDE SEQUENCE [LARGE SCALE GENOMIC DNA]</scope>
    <source>
        <strain evidence="16 17">S2-17</strain>
    </source>
</reference>
<evidence type="ECO:0000256" key="2">
    <source>
        <dbReference type="ARBA" id="ARBA00004956"/>
    </source>
</evidence>
<sequence>MHAHRNLTILEKGTVSADPVTTKGKRLPGLLIANRGEVALRIIRTARRYGLRTVAVHSVDESEATHVRAADEVRPLASCGAAAYLDIDQMVNAAITSGCTMLHPGYGFASENPELADACARAGITFVGPDSETLRLFGDKSATRALAEEIGVPVLPATNGATGLPEALAFMEAHSGGPVMVKALAGGGGRGMRVVTNSADIGQALIRCGSEALRGFGQSQVYVERYLPRAWHIEVQVLGDGAGDPIHLWDRDCTIQRRHQKLIEIAPASHLPDPTRSALLRSALDLARATHFRGVCTFEFLVDADSPDLYYFIEGNPRLQVEHGVTEEITGVDLVAAQIAIAEGVSLTDQGLSQEAIGNPRGIAVEARVTLEPAVSPTQKITRFDLPAGSGIRVESHGYAGMQATNAYDPLLAKIIVHRLGATLAQVLVHLEAQLRRSVIEGVPTNLALLRSVLADPAIPRGAMTTSFVDDYLLGSSRVPVSAEDTQATDLFAPSAGTVVSIAGETGQWVEQGEPVAILEAMKMEHEIIAPAAGRLEKVTVQVGDFVAEGAQVATLAAVAIDGQPAPATTATCGLPDLDDIRSDIAEIRDRHEAGLDAARPEASARRHLAGKRTARENLADLFDPHSFREYGPLVIAAQRRRRTLDDLEANTPADGLVAGFGRVSAAESDAQNTQVAALAYDYTVLAGTQGLQNHKKAERMFELARRRGTPVIIFAEGGGGRPGDTDNQAKATGMDLGTFVALGRLNGHVPTVGIAAGRCFAGNAALLGACDVVIATGDANIGMGGPAMIEGGGLGTFAPEAIGPAPVQAANGVVDILVDDEAAAVAATKKYLGYFQGSARQWSCADQRRLRNAVPERRSRVFDIRALIHTLTDEESVLELREQFGRGIVTCLARVEGRPMGIVANDGRHRGGAIDSDGADKMARFLRLCDTYELPIVSLCDTPGFMVGPEAEETAMVRHVSRLLVTGPNLAVPLCAIVIRKSYGLGGQAMAGGSFRVPDAMLAWPTGDLGAMGPEGAVRLGFRRELDAIDDPNEREQTFQSLLADYEAQGRATNAASVFEIDDVIDPADTRAWIVQTFDRANSKPVERVRWHLDTW</sequence>
<dbReference type="GO" id="GO:0046872">
    <property type="term" value="F:metal ion binding"/>
    <property type="evidence" value="ECO:0007669"/>
    <property type="project" value="InterPro"/>
</dbReference>
<keyword evidence="6 10" id="KW-0067">ATP-binding</keyword>
<accession>A0A2S2BSN7</accession>
<dbReference type="Gene3D" id="3.30.470.20">
    <property type="entry name" value="ATP-grasp fold, B domain"/>
    <property type="match status" value="1"/>
</dbReference>
<feature type="domain" description="Lipoyl-binding" evidence="11">
    <location>
        <begin position="480"/>
        <end position="557"/>
    </location>
</feature>
<evidence type="ECO:0000256" key="7">
    <source>
        <dbReference type="ARBA" id="ARBA00023267"/>
    </source>
</evidence>
<dbReference type="InterPro" id="IPR011764">
    <property type="entry name" value="Biotin_carboxylation_dom"/>
</dbReference>
<dbReference type="InterPro" id="IPR011761">
    <property type="entry name" value="ATP-grasp"/>
</dbReference>
<dbReference type="InterPro" id="IPR001882">
    <property type="entry name" value="Biotin_BS"/>
</dbReference>
<keyword evidence="4" id="KW-0436">Ligase</keyword>
<evidence type="ECO:0000256" key="10">
    <source>
        <dbReference type="PROSITE-ProRule" id="PRU00409"/>
    </source>
</evidence>
<comment type="cofactor">
    <cofactor evidence="1">
        <name>biotin</name>
        <dbReference type="ChEBI" id="CHEBI:57586"/>
    </cofactor>
</comment>
<evidence type="ECO:0000259" key="15">
    <source>
        <dbReference type="PROSITE" id="PS50989"/>
    </source>
</evidence>
<dbReference type="InterPro" id="IPR011054">
    <property type="entry name" value="Rudment_hybrid_motif"/>
</dbReference>
<dbReference type="InterPro" id="IPR005479">
    <property type="entry name" value="CPAse_ATP-bd"/>
</dbReference>
<dbReference type="InterPro" id="IPR000089">
    <property type="entry name" value="Biotin_lipoyl"/>
</dbReference>
<comment type="catalytic activity">
    <reaction evidence="9">
        <text>N(6)-biotinyl-L-lysyl-[protein] + hydrogencarbonate + ATP = N(6)-carboxybiotinyl-L-lysyl-[protein] + ADP + phosphate + H(+)</text>
        <dbReference type="Rhea" id="RHEA:13501"/>
        <dbReference type="Rhea" id="RHEA-COMP:10505"/>
        <dbReference type="Rhea" id="RHEA-COMP:10506"/>
        <dbReference type="ChEBI" id="CHEBI:15378"/>
        <dbReference type="ChEBI" id="CHEBI:17544"/>
        <dbReference type="ChEBI" id="CHEBI:30616"/>
        <dbReference type="ChEBI" id="CHEBI:43474"/>
        <dbReference type="ChEBI" id="CHEBI:83144"/>
        <dbReference type="ChEBI" id="CHEBI:83145"/>
        <dbReference type="ChEBI" id="CHEBI:456216"/>
        <dbReference type="EC" id="6.3.4.14"/>
    </reaction>
    <physiologicalReaction direction="left-to-right" evidence="9">
        <dbReference type="Rhea" id="RHEA:13502"/>
    </physiologicalReaction>
</comment>
<dbReference type="CDD" id="cd06850">
    <property type="entry name" value="biotinyl_domain"/>
    <property type="match status" value="1"/>
</dbReference>
<dbReference type="InterPro" id="IPR029045">
    <property type="entry name" value="ClpP/crotonase-like_dom_sf"/>
</dbReference>
<dbReference type="Pfam" id="PF00364">
    <property type="entry name" value="Biotin_lipoyl"/>
    <property type="match status" value="1"/>
</dbReference>
<keyword evidence="5 10" id="KW-0547">Nucleotide-binding</keyword>
<protein>
    <submittedName>
        <fullName evidence="16">Carbamoyl-phosphate synthase large subunit</fullName>
    </submittedName>
</protein>
<dbReference type="KEGG" id="roz:CBI38_08640"/>
<dbReference type="InterPro" id="IPR050856">
    <property type="entry name" value="Biotin_carboxylase_complex"/>
</dbReference>
<evidence type="ECO:0000259" key="11">
    <source>
        <dbReference type="PROSITE" id="PS50968"/>
    </source>
</evidence>
<dbReference type="SUPFAM" id="SSF56059">
    <property type="entry name" value="Glutathione synthetase ATP-binding domain-like"/>
    <property type="match status" value="1"/>
</dbReference>
<proteinExistence type="inferred from homology"/>
<dbReference type="PROSITE" id="PS50979">
    <property type="entry name" value="BC"/>
    <property type="match status" value="1"/>
</dbReference>
<dbReference type="SMART" id="SM00878">
    <property type="entry name" value="Biotin_carb_C"/>
    <property type="match status" value="1"/>
</dbReference>
<feature type="domain" description="CoA carboxyltransferase N-terminal" evidence="14">
    <location>
        <begin position="578"/>
        <end position="849"/>
    </location>
</feature>
<comment type="pathway">
    <text evidence="2">Lipid metabolism; malonyl-CoA biosynthesis; malonyl-CoA from acetyl-CoA: step 1/1.</text>
</comment>
<dbReference type="PROSITE" id="PS50980">
    <property type="entry name" value="COA_CT_NTER"/>
    <property type="match status" value="1"/>
</dbReference>
<dbReference type="Pfam" id="PF02785">
    <property type="entry name" value="Biotin_carb_C"/>
    <property type="match status" value="1"/>
</dbReference>
<dbReference type="Gene3D" id="3.90.226.10">
    <property type="entry name" value="2-enoyl-CoA Hydratase, Chain A, domain 1"/>
    <property type="match status" value="2"/>
</dbReference>
<evidence type="ECO:0000259" key="14">
    <source>
        <dbReference type="PROSITE" id="PS50980"/>
    </source>
</evidence>
<dbReference type="Gene3D" id="2.40.50.100">
    <property type="match status" value="1"/>
</dbReference>
<dbReference type="InterPro" id="IPR016185">
    <property type="entry name" value="PreATP-grasp_dom_sf"/>
</dbReference>
<keyword evidence="7" id="KW-0092">Biotin</keyword>
<dbReference type="GO" id="GO:2001295">
    <property type="term" value="P:malonyl-CoA biosynthetic process"/>
    <property type="evidence" value="ECO:0007669"/>
    <property type="project" value="UniProtKB-UniPathway"/>
</dbReference>
<dbReference type="PANTHER" id="PTHR18866">
    <property type="entry name" value="CARBOXYLASE:PYRUVATE/ACETYL-COA/PROPIONYL-COA CARBOXYLASE"/>
    <property type="match status" value="1"/>
</dbReference>
<evidence type="ECO:0000256" key="3">
    <source>
        <dbReference type="ARBA" id="ARBA00006102"/>
    </source>
</evidence>
<dbReference type="InterPro" id="IPR005481">
    <property type="entry name" value="BC-like_N"/>
</dbReference>
<evidence type="ECO:0000256" key="5">
    <source>
        <dbReference type="ARBA" id="ARBA00022741"/>
    </source>
</evidence>
<dbReference type="Pfam" id="PF00289">
    <property type="entry name" value="Biotin_carb_N"/>
    <property type="match status" value="1"/>
</dbReference>
<dbReference type="GO" id="GO:0005524">
    <property type="term" value="F:ATP binding"/>
    <property type="evidence" value="ECO:0007669"/>
    <property type="project" value="UniProtKB-UniRule"/>
</dbReference>
<evidence type="ECO:0000256" key="8">
    <source>
        <dbReference type="ARBA" id="ARBA00023268"/>
    </source>
</evidence>
<dbReference type="InterPro" id="IPR005482">
    <property type="entry name" value="Biotin_COase_C"/>
</dbReference>
<name>A0A2S2BSN7_9NOCA</name>
<dbReference type="PANTHER" id="PTHR18866:SF33">
    <property type="entry name" value="METHYLCROTONOYL-COA CARBOXYLASE SUBUNIT ALPHA, MITOCHONDRIAL-RELATED"/>
    <property type="match status" value="1"/>
</dbReference>
<dbReference type="SUPFAM" id="SSF52096">
    <property type="entry name" value="ClpP/crotonase"/>
    <property type="match status" value="2"/>
</dbReference>
<dbReference type="AlphaFoldDB" id="A0A2S2BSN7"/>
<gene>
    <name evidence="16" type="ORF">CBI38_08640</name>
</gene>
<evidence type="ECO:0000256" key="4">
    <source>
        <dbReference type="ARBA" id="ARBA00022598"/>
    </source>
</evidence>
<dbReference type="EMBL" id="CP021354">
    <property type="protein sequence ID" value="AWK71650.1"/>
    <property type="molecule type" value="Genomic_DNA"/>
</dbReference>
<dbReference type="GO" id="GO:0004075">
    <property type="term" value="F:biotin carboxylase activity"/>
    <property type="evidence" value="ECO:0007669"/>
    <property type="project" value="UniProtKB-EC"/>
</dbReference>
<dbReference type="SUPFAM" id="SSF52440">
    <property type="entry name" value="PreATP-grasp domain"/>
    <property type="match status" value="1"/>
</dbReference>
<dbReference type="InterPro" id="IPR011763">
    <property type="entry name" value="COA_CT_C"/>
</dbReference>
<dbReference type="InterPro" id="IPR011762">
    <property type="entry name" value="COA_CT_N"/>
</dbReference>
<evidence type="ECO:0000256" key="6">
    <source>
        <dbReference type="ARBA" id="ARBA00022840"/>
    </source>
</evidence>
<feature type="domain" description="ATP-grasp" evidence="12">
    <location>
        <begin position="144"/>
        <end position="343"/>
    </location>
</feature>
<dbReference type="InterPro" id="IPR034733">
    <property type="entry name" value="AcCoA_carboxyl_beta"/>
</dbReference>
<evidence type="ECO:0000313" key="17">
    <source>
        <dbReference type="Proteomes" id="UP000245711"/>
    </source>
</evidence>
<evidence type="ECO:0000259" key="12">
    <source>
        <dbReference type="PROSITE" id="PS50975"/>
    </source>
</evidence>
<evidence type="ECO:0000259" key="13">
    <source>
        <dbReference type="PROSITE" id="PS50979"/>
    </source>
</evidence>